<accession>A0A7J7SRK2</accession>
<comment type="caution">
    <text evidence="1">The sequence shown here is derived from an EMBL/GenBank/DDBJ whole genome shotgun (WGS) entry which is preliminary data.</text>
</comment>
<organism evidence="1 2">
    <name type="scientific">Myotis myotis</name>
    <name type="common">Greater mouse-eared bat</name>
    <name type="synonym">Vespertilio myotis</name>
    <dbReference type="NCBI Taxonomy" id="51298"/>
    <lineage>
        <taxon>Eukaryota</taxon>
        <taxon>Metazoa</taxon>
        <taxon>Chordata</taxon>
        <taxon>Craniata</taxon>
        <taxon>Vertebrata</taxon>
        <taxon>Euteleostomi</taxon>
        <taxon>Mammalia</taxon>
        <taxon>Eutheria</taxon>
        <taxon>Laurasiatheria</taxon>
        <taxon>Chiroptera</taxon>
        <taxon>Yangochiroptera</taxon>
        <taxon>Vespertilionidae</taxon>
        <taxon>Myotis</taxon>
    </lineage>
</organism>
<name>A0A7J7SRK2_MYOMY</name>
<proteinExistence type="predicted"/>
<dbReference type="EMBL" id="JABWUV010000018">
    <property type="protein sequence ID" value="KAF6291031.1"/>
    <property type="molecule type" value="Genomic_DNA"/>
</dbReference>
<evidence type="ECO:0000313" key="1">
    <source>
        <dbReference type="EMBL" id="KAF6291031.1"/>
    </source>
</evidence>
<reference evidence="1 2" key="1">
    <citation type="journal article" date="2020" name="Nature">
        <title>Six reference-quality genomes reveal evolution of bat adaptations.</title>
        <authorList>
            <person name="Jebb D."/>
            <person name="Huang Z."/>
            <person name="Pippel M."/>
            <person name="Hughes G.M."/>
            <person name="Lavrichenko K."/>
            <person name="Devanna P."/>
            <person name="Winkler S."/>
            <person name="Jermiin L.S."/>
            <person name="Skirmuntt E.C."/>
            <person name="Katzourakis A."/>
            <person name="Burkitt-Gray L."/>
            <person name="Ray D.A."/>
            <person name="Sullivan K.A.M."/>
            <person name="Roscito J.G."/>
            <person name="Kirilenko B.M."/>
            <person name="Davalos L.M."/>
            <person name="Corthals A.P."/>
            <person name="Power M.L."/>
            <person name="Jones G."/>
            <person name="Ransome R.D."/>
            <person name="Dechmann D.K.N."/>
            <person name="Locatelli A.G."/>
            <person name="Puechmaille S.J."/>
            <person name="Fedrigo O."/>
            <person name="Jarvis E.D."/>
            <person name="Hiller M."/>
            <person name="Vernes S.C."/>
            <person name="Myers E.W."/>
            <person name="Teeling E.C."/>
        </authorList>
    </citation>
    <scope>NUCLEOTIDE SEQUENCE [LARGE SCALE GENOMIC DNA]</scope>
    <source>
        <strain evidence="1">MMyoMyo1</strain>
        <tissue evidence="1">Flight muscle</tissue>
    </source>
</reference>
<keyword evidence="2" id="KW-1185">Reference proteome</keyword>
<gene>
    <name evidence="1" type="ORF">mMyoMyo1_009401</name>
</gene>
<evidence type="ECO:0000313" key="2">
    <source>
        <dbReference type="Proteomes" id="UP000527355"/>
    </source>
</evidence>
<dbReference type="Proteomes" id="UP000527355">
    <property type="component" value="Unassembled WGS sequence"/>
</dbReference>
<sequence>MIGGKKPNILSSFVVVVVVQKCNVVRGHRGRVLPPHAQCFWQEPRQRAHKNVSHTGCWQAHVPGGTRSLLQYPGIFPSDPPPGQRVGLGSSLELQQQFERTRDSVSTGHLSYYQVSGVTLSWATHIWGHLVTPQANTLSSTKKGFRYNNPESSSECERCQAPGHWLLPMQHLLMRSLFNLHVYAHP</sequence>
<protein>
    <submittedName>
        <fullName evidence="1">Uncharacterized protein</fullName>
    </submittedName>
</protein>
<dbReference type="AlphaFoldDB" id="A0A7J7SRK2"/>